<feature type="non-terminal residue" evidence="7">
    <location>
        <position position="1"/>
    </location>
</feature>
<name>A0A9N7R8V1_STRHE</name>
<feature type="non-terminal residue" evidence="7">
    <location>
        <position position="334"/>
    </location>
</feature>
<evidence type="ECO:0000313" key="8">
    <source>
        <dbReference type="Proteomes" id="UP001153555"/>
    </source>
</evidence>
<evidence type="ECO:0000259" key="6">
    <source>
        <dbReference type="PROSITE" id="PS50888"/>
    </source>
</evidence>
<feature type="region of interest" description="Disordered" evidence="5">
    <location>
        <begin position="152"/>
        <end position="185"/>
    </location>
</feature>
<dbReference type="GO" id="GO:0010017">
    <property type="term" value="P:red or far-red light signaling pathway"/>
    <property type="evidence" value="ECO:0007669"/>
    <property type="project" value="UniProtKB-ARBA"/>
</dbReference>
<accession>A0A9N7R8V1</accession>
<keyword evidence="8" id="KW-1185">Reference proteome</keyword>
<feature type="region of interest" description="Disordered" evidence="5">
    <location>
        <begin position="290"/>
        <end position="334"/>
    </location>
</feature>
<dbReference type="InterPro" id="IPR011598">
    <property type="entry name" value="bHLH_dom"/>
</dbReference>
<dbReference type="GO" id="GO:0003700">
    <property type="term" value="F:DNA-binding transcription factor activity"/>
    <property type="evidence" value="ECO:0007669"/>
    <property type="project" value="InterPro"/>
</dbReference>
<dbReference type="EMBL" id="CACSLK010014277">
    <property type="protein sequence ID" value="CAA0816568.1"/>
    <property type="molecule type" value="Genomic_DNA"/>
</dbReference>
<dbReference type="PANTHER" id="PTHR46807">
    <property type="entry name" value="TRANSCRIPTION FACTOR PIF3"/>
    <property type="match status" value="1"/>
</dbReference>
<evidence type="ECO:0000256" key="4">
    <source>
        <dbReference type="ARBA" id="ARBA00023242"/>
    </source>
</evidence>
<dbReference type="PROSITE" id="PS50888">
    <property type="entry name" value="BHLH"/>
    <property type="match status" value="1"/>
</dbReference>
<keyword evidence="2" id="KW-0805">Transcription regulation</keyword>
<dbReference type="SMART" id="SM00353">
    <property type="entry name" value="HLH"/>
    <property type="match status" value="1"/>
</dbReference>
<evidence type="ECO:0000256" key="5">
    <source>
        <dbReference type="SAM" id="MobiDB-lite"/>
    </source>
</evidence>
<dbReference type="PANTHER" id="PTHR46807:SF1">
    <property type="entry name" value="TRANSCRIPTION FACTOR PIF3"/>
    <property type="match status" value="1"/>
</dbReference>
<dbReference type="Pfam" id="PF00010">
    <property type="entry name" value="HLH"/>
    <property type="match status" value="1"/>
</dbReference>
<dbReference type="AlphaFoldDB" id="A0A9N7R8V1"/>
<evidence type="ECO:0000256" key="1">
    <source>
        <dbReference type="ARBA" id="ARBA00004123"/>
    </source>
</evidence>
<feature type="domain" description="BHLH" evidence="6">
    <location>
        <begin position="221"/>
        <end position="270"/>
    </location>
</feature>
<feature type="compositionally biased region" description="Polar residues" evidence="5">
    <location>
        <begin position="26"/>
        <end position="36"/>
    </location>
</feature>
<keyword evidence="4" id="KW-0539">Nucleus</keyword>
<dbReference type="InterPro" id="IPR047265">
    <property type="entry name" value="PIF1-like_bHLH"/>
</dbReference>
<reference evidence="7" key="1">
    <citation type="submission" date="2019-12" db="EMBL/GenBank/DDBJ databases">
        <authorList>
            <person name="Scholes J."/>
        </authorList>
    </citation>
    <scope>NUCLEOTIDE SEQUENCE</scope>
</reference>
<dbReference type="GO" id="GO:0046983">
    <property type="term" value="F:protein dimerization activity"/>
    <property type="evidence" value="ECO:0007669"/>
    <property type="project" value="InterPro"/>
</dbReference>
<dbReference type="CDD" id="cd11445">
    <property type="entry name" value="bHLH_AtPIF_like"/>
    <property type="match status" value="1"/>
</dbReference>
<gene>
    <name evidence="7" type="ORF">SHERM_16434</name>
</gene>
<dbReference type="GO" id="GO:0005634">
    <property type="term" value="C:nucleus"/>
    <property type="evidence" value="ECO:0007669"/>
    <property type="project" value="UniProtKB-SubCell"/>
</dbReference>
<comment type="caution">
    <text evidence="7">The sequence shown here is derived from an EMBL/GenBank/DDBJ whole genome shotgun (WGS) entry which is preliminary data.</text>
</comment>
<dbReference type="OrthoDB" id="690068at2759"/>
<feature type="compositionally biased region" description="Low complexity" evidence="5">
    <location>
        <begin position="162"/>
        <end position="173"/>
    </location>
</feature>
<comment type="subcellular location">
    <subcellularLocation>
        <location evidence="1">Nucleus</location>
    </subcellularLocation>
</comment>
<feature type="region of interest" description="Disordered" evidence="5">
    <location>
        <begin position="26"/>
        <end position="46"/>
    </location>
</feature>
<sequence length="334" mass="36296">SEKDLAEVVHEDVHFAFPNDTLLSNVSTPSGGSLSASRIGKSGGMESSSNNILPWSVDVSRENETAPWFYYPLNESLQDDTSYDMASTENEKHFQNFLDLLGGPANPVEAKFTSYGEIPPEEIVENQIGLDGDEDEMIGMSTASLAKWVPTSNNDGAIDPTGFSSSVGSGNSGDRASSGQTPRIFGGMEEKDFVDEHIETESAIEEKAIRAKGINGSKRGRTAEIHNLCEKRRRRRINEKMNAFLQLVPNCSKSDKATMLDEAIEYLKSLKHQLQILTVETSLYRLRAAAPDGTQPDHPAHVLQFSQTDPGTGFVTPPGPTDTPGISKTDGSSQ</sequence>
<organism evidence="7 8">
    <name type="scientific">Striga hermonthica</name>
    <name type="common">Purple witchweed</name>
    <name type="synonym">Buchnera hermonthica</name>
    <dbReference type="NCBI Taxonomy" id="68872"/>
    <lineage>
        <taxon>Eukaryota</taxon>
        <taxon>Viridiplantae</taxon>
        <taxon>Streptophyta</taxon>
        <taxon>Embryophyta</taxon>
        <taxon>Tracheophyta</taxon>
        <taxon>Spermatophyta</taxon>
        <taxon>Magnoliopsida</taxon>
        <taxon>eudicotyledons</taxon>
        <taxon>Gunneridae</taxon>
        <taxon>Pentapetalae</taxon>
        <taxon>asterids</taxon>
        <taxon>lamiids</taxon>
        <taxon>Lamiales</taxon>
        <taxon>Orobanchaceae</taxon>
        <taxon>Buchnereae</taxon>
        <taxon>Striga</taxon>
    </lineage>
</organism>
<keyword evidence="3" id="KW-0804">Transcription</keyword>
<dbReference type="SUPFAM" id="SSF47459">
    <property type="entry name" value="HLH, helix-loop-helix DNA-binding domain"/>
    <property type="match status" value="1"/>
</dbReference>
<dbReference type="Gene3D" id="4.10.280.10">
    <property type="entry name" value="Helix-loop-helix DNA-binding domain"/>
    <property type="match status" value="1"/>
</dbReference>
<evidence type="ECO:0000313" key="7">
    <source>
        <dbReference type="EMBL" id="CAA0816568.1"/>
    </source>
</evidence>
<evidence type="ECO:0000256" key="3">
    <source>
        <dbReference type="ARBA" id="ARBA00023163"/>
    </source>
</evidence>
<dbReference type="Proteomes" id="UP001153555">
    <property type="component" value="Unassembled WGS sequence"/>
</dbReference>
<proteinExistence type="predicted"/>
<protein>
    <submittedName>
        <fullName evidence="7">Transcription factor PIF3</fullName>
    </submittedName>
</protein>
<dbReference type="InterPro" id="IPR036638">
    <property type="entry name" value="HLH_DNA-bd_sf"/>
</dbReference>
<dbReference type="InterPro" id="IPR044273">
    <property type="entry name" value="PIF3-like"/>
</dbReference>
<evidence type="ECO:0000256" key="2">
    <source>
        <dbReference type="ARBA" id="ARBA00023015"/>
    </source>
</evidence>